<evidence type="ECO:0000313" key="2">
    <source>
        <dbReference type="Proteomes" id="UP000479190"/>
    </source>
</evidence>
<keyword evidence="2" id="KW-1185">Reference proteome</keyword>
<name>A0A6H5I297_9HYME</name>
<sequence>MKGHTYASLTKNNSARACAEARFRRERSIARTTSPYRALNYARDLFTVTMLRKSLAHTSFAHPLGPKQHLYLERMRDLQHWALTSSSPILLLCYACSPYSNSRGQHVQLLTSERTYISLSPSANLALGVEAPFTSMFTSNSSSSTTHIQYVLYIICVHVYVRILHVCTLYLRRLSGAHVRGTSRGCRVHLKYVAQSSKAYYKGTNRSRSSRAVARAGGKEDMKKPSGPTEQVHSTRRIFTNWRVFIVRCREIFFAIVYDHFIQLSSRKRTIVWTADITPPLFQRVLVFTRAYMYCGLAITLYGYSHAYGSYVIVREVVQVFFKMAYLKHEYSLTISWHRYSKLQETLVERINNSVKSYVSHQNFHDFSVDLLSKHHQSPT</sequence>
<accession>A0A6H5I297</accession>
<organism evidence="1 2">
    <name type="scientific">Trichogramma brassicae</name>
    <dbReference type="NCBI Taxonomy" id="86971"/>
    <lineage>
        <taxon>Eukaryota</taxon>
        <taxon>Metazoa</taxon>
        <taxon>Ecdysozoa</taxon>
        <taxon>Arthropoda</taxon>
        <taxon>Hexapoda</taxon>
        <taxon>Insecta</taxon>
        <taxon>Pterygota</taxon>
        <taxon>Neoptera</taxon>
        <taxon>Endopterygota</taxon>
        <taxon>Hymenoptera</taxon>
        <taxon>Apocrita</taxon>
        <taxon>Proctotrupomorpha</taxon>
        <taxon>Chalcidoidea</taxon>
        <taxon>Trichogrammatidae</taxon>
        <taxon>Trichogramma</taxon>
    </lineage>
</organism>
<gene>
    <name evidence="1" type="ORF">TBRA_LOCUS758</name>
</gene>
<evidence type="ECO:0000313" key="1">
    <source>
        <dbReference type="EMBL" id="CAB0028603.1"/>
    </source>
</evidence>
<proteinExistence type="predicted"/>
<reference evidence="1 2" key="1">
    <citation type="submission" date="2020-02" db="EMBL/GenBank/DDBJ databases">
        <authorList>
            <person name="Ferguson B K."/>
        </authorList>
    </citation>
    <scope>NUCLEOTIDE SEQUENCE [LARGE SCALE GENOMIC DNA]</scope>
</reference>
<protein>
    <submittedName>
        <fullName evidence="1">Uncharacterized protein</fullName>
    </submittedName>
</protein>
<dbReference type="AlphaFoldDB" id="A0A6H5I297"/>
<dbReference type="EMBL" id="CADCXV010000158">
    <property type="protein sequence ID" value="CAB0028603.1"/>
    <property type="molecule type" value="Genomic_DNA"/>
</dbReference>
<dbReference type="Proteomes" id="UP000479190">
    <property type="component" value="Unassembled WGS sequence"/>
</dbReference>